<dbReference type="EMBL" id="CACVBZ020000046">
    <property type="protein sequence ID" value="CAB1184618.1"/>
    <property type="molecule type" value="Genomic_DNA"/>
</dbReference>
<evidence type="ECO:0000313" key="1">
    <source>
        <dbReference type="EMBL" id="CAA7398014.1"/>
    </source>
</evidence>
<name>A0A7I8KLL0_SPIIN</name>
<evidence type="ECO:0000313" key="3">
    <source>
        <dbReference type="Proteomes" id="UP000663760"/>
    </source>
</evidence>
<evidence type="ECO:0000313" key="2">
    <source>
        <dbReference type="EMBL" id="CAB1184618.1"/>
    </source>
</evidence>
<dbReference type="EMBL" id="LR746269">
    <property type="protein sequence ID" value="CAA7398014.1"/>
    <property type="molecule type" value="Genomic_DNA"/>
</dbReference>
<dbReference type="Proteomes" id="UP000663760">
    <property type="component" value="Chromosome 6"/>
</dbReference>
<accession>A0A7I8KLL0</accession>
<reference evidence="1" key="1">
    <citation type="submission" date="2020-02" db="EMBL/GenBank/DDBJ databases">
        <authorList>
            <person name="Scholz U."/>
            <person name="Mascher M."/>
            <person name="Fiebig A."/>
        </authorList>
    </citation>
    <scope>NUCLEOTIDE SEQUENCE</scope>
</reference>
<protein>
    <submittedName>
        <fullName evidence="1">Uncharacterized protein</fullName>
    </submittedName>
</protein>
<keyword evidence="3" id="KW-1185">Reference proteome</keyword>
<gene>
    <name evidence="1" type="ORF">SI8410_06008679</name>
    <name evidence="2" type="ORF">SI8410_UN021881</name>
</gene>
<organism evidence="1 3">
    <name type="scientific">Spirodela intermedia</name>
    <name type="common">Intermediate duckweed</name>
    <dbReference type="NCBI Taxonomy" id="51605"/>
    <lineage>
        <taxon>Eukaryota</taxon>
        <taxon>Viridiplantae</taxon>
        <taxon>Streptophyta</taxon>
        <taxon>Embryophyta</taxon>
        <taxon>Tracheophyta</taxon>
        <taxon>Spermatophyta</taxon>
        <taxon>Magnoliopsida</taxon>
        <taxon>Liliopsida</taxon>
        <taxon>Araceae</taxon>
        <taxon>Lemnoideae</taxon>
        <taxon>Spirodela</taxon>
    </lineage>
</organism>
<proteinExistence type="predicted"/>
<dbReference type="AlphaFoldDB" id="A0A7I8KLL0"/>
<sequence>MNSQLSSRCRARTAAEIHIMTITLLWACRNFMIGKLMAKANSSGIIHSENFPASSAISALCPKSLRMGDAKR</sequence>
<dbReference type="Proteomes" id="UP000663760">
    <property type="component" value="Unassembled WGS sequence"/>
</dbReference>